<proteinExistence type="predicted"/>
<keyword evidence="3" id="KW-0804">Transcription</keyword>
<dbReference type="InterPro" id="IPR010982">
    <property type="entry name" value="Lambda_DNA-bd_dom_sf"/>
</dbReference>
<dbReference type="InterPro" id="IPR001387">
    <property type="entry name" value="Cro/C1-type_HTH"/>
</dbReference>
<name>A0A7L9SR41_9BIFI</name>
<dbReference type="Gene3D" id="3.40.50.2300">
    <property type="match status" value="2"/>
</dbReference>
<accession>A0A7L9SR41</accession>
<evidence type="ECO:0000259" key="5">
    <source>
        <dbReference type="PROSITE" id="PS50932"/>
    </source>
</evidence>
<dbReference type="OrthoDB" id="2854648at2"/>
<dbReference type="KEGG" id="beu:BE0216_10485"/>
<dbReference type="Pfam" id="PF00356">
    <property type="entry name" value="LacI"/>
    <property type="match status" value="1"/>
</dbReference>
<evidence type="ECO:0000313" key="6">
    <source>
        <dbReference type="EMBL" id="QOL32811.1"/>
    </source>
</evidence>
<evidence type="ECO:0000256" key="3">
    <source>
        <dbReference type="ARBA" id="ARBA00023163"/>
    </source>
</evidence>
<dbReference type="AlphaFoldDB" id="A0A7L9SR41"/>
<dbReference type="RefSeq" id="WP_094637723.1">
    <property type="nucleotide sequence ID" value="NZ_CP062938.1"/>
</dbReference>
<gene>
    <name evidence="6" type="ORF">BE0216_10485</name>
</gene>
<dbReference type="PANTHER" id="PTHR30146">
    <property type="entry name" value="LACI-RELATED TRANSCRIPTIONAL REPRESSOR"/>
    <property type="match status" value="1"/>
</dbReference>
<dbReference type="PANTHER" id="PTHR30146:SF153">
    <property type="entry name" value="LACTOSE OPERON REPRESSOR"/>
    <property type="match status" value="1"/>
</dbReference>
<evidence type="ECO:0000256" key="1">
    <source>
        <dbReference type="ARBA" id="ARBA00023015"/>
    </source>
</evidence>
<keyword evidence="2 6" id="KW-0238">DNA-binding</keyword>
<protein>
    <submittedName>
        <fullName evidence="6">LacI family DNA-binding transcriptional regulator</fullName>
    </submittedName>
</protein>
<dbReference type="CDD" id="cd06267">
    <property type="entry name" value="PBP1_LacI_sugar_binding-like"/>
    <property type="match status" value="1"/>
</dbReference>
<dbReference type="CDD" id="cd00093">
    <property type="entry name" value="HTH_XRE"/>
    <property type="match status" value="1"/>
</dbReference>
<dbReference type="EMBL" id="CP062938">
    <property type="protein sequence ID" value="QOL32811.1"/>
    <property type="molecule type" value="Genomic_DNA"/>
</dbReference>
<dbReference type="Proteomes" id="UP000593943">
    <property type="component" value="Chromosome"/>
</dbReference>
<organism evidence="6 7">
    <name type="scientific">Bifidobacterium eulemuris</name>
    <dbReference type="NCBI Taxonomy" id="1765219"/>
    <lineage>
        <taxon>Bacteria</taxon>
        <taxon>Bacillati</taxon>
        <taxon>Actinomycetota</taxon>
        <taxon>Actinomycetes</taxon>
        <taxon>Bifidobacteriales</taxon>
        <taxon>Bifidobacteriaceae</taxon>
        <taxon>Bifidobacterium</taxon>
    </lineage>
</organism>
<sequence>MKKSTPRKAPASKKSDHRPATLSDVARKAGTSPQSVSNYLHGYQFMSDGMKQRIAAALKETGYMPNTTARNLRIGKTGKILLAVPDIRQNYFAQMAGDVIDQAERHGYDVIIRSCSNSRDAEAASIEIARNHGVDGLILSSTELGYEDARLLEGSFPMVVLGSSIPNAPAPHIQVDNIDGAKAATACLADHGCTKIAMIGPNRIPEPTDMRTSSVWLRFHGYRQQLEELGFPYDSSLVRGSGLMHSANGAQAIADIVTDGGRADGVFVVNDTTAWGVISGLQRMGFRVPQDVKVIGFDNLAESAFFAPPLSSVDPDLSKITHLAVESLIQQINTGQRGEPNEQIVPSRLVLRRSTDD</sequence>
<keyword evidence="1" id="KW-0805">Transcription regulation</keyword>
<dbReference type="GO" id="GO:0003700">
    <property type="term" value="F:DNA-binding transcription factor activity"/>
    <property type="evidence" value="ECO:0007669"/>
    <property type="project" value="TreeGrafter"/>
</dbReference>
<dbReference type="Pfam" id="PF13377">
    <property type="entry name" value="Peripla_BP_3"/>
    <property type="match status" value="1"/>
</dbReference>
<dbReference type="InterPro" id="IPR028082">
    <property type="entry name" value="Peripla_BP_I"/>
</dbReference>
<dbReference type="SMART" id="SM00354">
    <property type="entry name" value="HTH_LACI"/>
    <property type="match status" value="1"/>
</dbReference>
<feature type="domain" description="HTH lacI-type" evidence="5">
    <location>
        <begin position="20"/>
        <end position="74"/>
    </location>
</feature>
<evidence type="ECO:0000313" key="7">
    <source>
        <dbReference type="Proteomes" id="UP000593943"/>
    </source>
</evidence>
<evidence type="ECO:0000256" key="2">
    <source>
        <dbReference type="ARBA" id="ARBA00023125"/>
    </source>
</evidence>
<feature type="region of interest" description="Disordered" evidence="4">
    <location>
        <begin position="1"/>
        <end position="34"/>
    </location>
</feature>
<dbReference type="SUPFAM" id="SSF53822">
    <property type="entry name" value="Periplasmic binding protein-like I"/>
    <property type="match status" value="1"/>
</dbReference>
<keyword evidence="7" id="KW-1185">Reference proteome</keyword>
<dbReference type="GO" id="GO:0000976">
    <property type="term" value="F:transcription cis-regulatory region binding"/>
    <property type="evidence" value="ECO:0007669"/>
    <property type="project" value="TreeGrafter"/>
</dbReference>
<dbReference type="PROSITE" id="PS50932">
    <property type="entry name" value="HTH_LACI_2"/>
    <property type="match status" value="1"/>
</dbReference>
<dbReference type="Gene3D" id="1.10.260.40">
    <property type="entry name" value="lambda repressor-like DNA-binding domains"/>
    <property type="match status" value="1"/>
</dbReference>
<reference evidence="6 7" key="1">
    <citation type="submission" date="2020-10" db="EMBL/GenBank/DDBJ databases">
        <title>Genome sequencing of Bifidobacterium eulemuris_DSMZ_100216.</title>
        <authorList>
            <person name="Kim J."/>
        </authorList>
    </citation>
    <scope>NUCLEOTIDE SEQUENCE [LARGE SCALE GENOMIC DNA]</scope>
    <source>
        <strain evidence="6 7">DSM 100216</strain>
    </source>
</reference>
<dbReference type="InterPro" id="IPR000843">
    <property type="entry name" value="HTH_LacI"/>
</dbReference>
<evidence type="ECO:0000256" key="4">
    <source>
        <dbReference type="SAM" id="MobiDB-lite"/>
    </source>
</evidence>
<dbReference type="SUPFAM" id="SSF47413">
    <property type="entry name" value="lambda repressor-like DNA-binding domains"/>
    <property type="match status" value="1"/>
</dbReference>
<dbReference type="InterPro" id="IPR046335">
    <property type="entry name" value="LacI/GalR-like_sensor"/>
</dbReference>